<dbReference type="Proteomes" id="UP001460270">
    <property type="component" value="Unassembled WGS sequence"/>
</dbReference>
<dbReference type="EMBL" id="JBBPFD010000009">
    <property type="protein sequence ID" value="KAK7912979.1"/>
    <property type="molecule type" value="Genomic_DNA"/>
</dbReference>
<organism evidence="2 3">
    <name type="scientific">Mugilogobius chulae</name>
    <name type="common">yellowstripe goby</name>
    <dbReference type="NCBI Taxonomy" id="88201"/>
    <lineage>
        <taxon>Eukaryota</taxon>
        <taxon>Metazoa</taxon>
        <taxon>Chordata</taxon>
        <taxon>Craniata</taxon>
        <taxon>Vertebrata</taxon>
        <taxon>Euteleostomi</taxon>
        <taxon>Actinopterygii</taxon>
        <taxon>Neopterygii</taxon>
        <taxon>Teleostei</taxon>
        <taxon>Neoteleostei</taxon>
        <taxon>Acanthomorphata</taxon>
        <taxon>Gobiaria</taxon>
        <taxon>Gobiiformes</taxon>
        <taxon>Gobioidei</taxon>
        <taxon>Gobiidae</taxon>
        <taxon>Gobionellinae</taxon>
        <taxon>Mugilogobius</taxon>
    </lineage>
</organism>
<keyword evidence="3" id="KW-1185">Reference proteome</keyword>
<keyword evidence="1" id="KW-0560">Oxidoreductase</keyword>
<gene>
    <name evidence="2" type="ORF">WMY93_013190</name>
</gene>
<dbReference type="PANTHER" id="PTHR10696">
    <property type="entry name" value="GAMMA-BUTYROBETAINE HYDROXYLASE-RELATED"/>
    <property type="match status" value="1"/>
</dbReference>
<dbReference type="Gene3D" id="3.60.130.10">
    <property type="entry name" value="Clavaminate synthase-like"/>
    <property type="match status" value="1"/>
</dbReference>
<dbReference type="InterPro" id="IPR050411">
    <property type="entry name" value="AlphaKG_dependent_hydroxylases"/>
</dbReference>
<evidence type="ECO:0000313" key="3">
    <source>
        <dbReference type="Proteomes" id="UP001460270"/>
    </source>
</evidence>
<dbReference type="InterPro" id="IPR042098">
    <property type="entry name" value="TauD-like_sf"/>
</dbReference>
<dbReference type="SUPFAM" id="SSF51197">
    <property type="entry name" value="Clavaminate synthase-like"/>
    <property type="match status" value="1"/>
</dbReference>
<dbReference type="GO" id="GO:0008336">
    <property type="term" value="F:gamma-butyrobetaine dioxygenase activity"/>
    <property type="evidence" value="ECO:0007669"/>
    <property type="project" value="TreeGrafter"/>
</dbReference>
<sequence>MAPYSAEGTLRLLLRGKNWTNCNNTSSYPVRSVEKARRACRPVCEALLWTSSARSVRALLPEAAEIRAAHPGSASFLKLSPSVRYVEALHGERLLQVEWEDGGTACTLSHGSGTTASAPGARYSQPKPVSVLWQDQHSSTFDCDWLKRRCFSAAARRAVQEEFFLNATSEDPEAFHNLSNLSVDFTDTGTDYCSFRLQAKHRVIDVNSEGTVTRINLNNATRDSVLDLPVEHVQPFYRALKALEDMMNREENMVTLRMEPG</sequence>
<proteinExistence type="predicted"/>
<comment type="caution">
    <text evidence="2">The sequence shown here is derived from an EMBL/GenBank/DDBJ whole genome shotgun (WGS) entry which is preliminary data.</text>
</comment>
<evidence type="ECO:0000256" key="1">
    <source>
        <dbReference type="ARBA" id="ARBA00023002"/>
    </source>
</evidence>
<dbReference type="AlphaFoldDB" id="A0AAW0P2P8"/>
<reference evidence="3" key="1">
    <citation type="submission" date="2024-04" db="EMBL/GenBank/DDBJ databases">
        <title>Salinicola lusitanus LLJ914,a marine bacterium isolated from the Okinawa Trough.</title>
        <authorList>
            <person name="Li J."/>
        </authorList>
    </citation>
    <scope>NUCLEOTIDE SEQUENCE [LARGE SCALE GENOMIC DNA]</scope>
</reference>
<protein>
    <submittedName>
        <fullName evidence="2">Uncharacterized protein</fullName>
    </submittedName>
</protein>
<dbReference type="PANTHER" id="PTHR10696:SF33">
    <property type="entry name" value="GAMMA-BUTYROBETAINE DIOXYGENASE"/>
    <property type="match status" value="1"/>
</dbReference>
<evidence type="ECO:0000313" key="2">
    <source>
        <dbReference type="EMBL" id="KAK7912979.1"/>
    </source>
</evidence>
<dbReference type="GO" id="GO:0005739">
    <property type="term" value="C:mitochondrion"/>
    <property type="evidence" value="ECO:0007669"/>
    <property type="project" value="TreeGrafter"/>
</dbReference>
<dbReference type="GO" id="GO:0045329">
    <property type="term" value="P:carnitine biosynthetic process"/>
    <property type="evidence" value="ECO:0007669"/>
    <property type="project" value="TreeGrafter"/>
</dbReference>
<name>A0AAW0P2P8_9GOBI</name>
<accession>A0AAW0P2P8</accession>